<feature type="signal peptide" evidence="7">
    <location>
        <begin position="1"/>
        <end position="23"/>
    </location>
</feature>
<keyword evidence="1 6" id="KW-0245">EGF-like domain</keyword>
<dbReference type="PROSITE" id="PS50026">
    <property type="entry name" value="EGF_3"/>
    <property type="match status" value="2"/>
</dbReference>
<dbReference type="SUPFAM" id="SSF57196">
    <property type="entry name" value="EGF/Laminin"/>
    <property type="match status" value="2"/>
</dbReference>
<dbReference type="Pfam" id="PF00008">
    <property type="entry name" value="EGF"/>
    <property type="match status" value="1"/>
</dbReference>
<evidence type="ECO:0000256" key="4">
    <source>
        <dbReference type="ARBA" id="ARBA00023157"/>
    </source>
</evidence>
<dbReference type="OrthoDB" id="6130531at2759"/>
<dbReference type="SMART" id="SM00179">
    <property type="entry name" value="EGF_CA"/>
    <property type="match status" value="1"/>
</dbReference>
<keyword evidence="4 6" id="KW-1015">Disulfide bond</keyword>
<dbReference type="FunFam" id="2.10.25.10:FF:000321">
    <property type="entry name" value="Protein delta homolog 1"/>
    <property type="match status" value="1"/>
</dbReference>
<proteinExistence type="predicted"/>
<evidence type="ECO:0000256" key="5">
    <source>
        <dbReference type="ARBA" id="ARBA00023180"/>
    </source>
</evidence>
<keyword evidence="5" id="KW-0325">Glycoprotein</keyword>
<feature type="domain" description="EGF-like" evidence="8">
    <location>
        <begin position="75"/>
        <end position="112"/>
    </location>
</feature>
<evidence type="ECO:0000256" key="3">
    <source>
        <dbReference type="ARBA" id="ARBA00022737"/>
    </source>
</evidence>
<dbReference type="InterPro" id="IPR001881">
    <property type="entry name" value="EGF-like_Ca-bd_dom"/>
</dbReference>
<dbReference type="InterPro" id="IPR000742">
    <property type="entry name" value="EGF"/>
</dbReference>
<evidence type="ECO:0000256" key="2">
    <source>
        <dbReference type="ARBA" id="ARBA00022729"/>
    </source>
</evidence>
<dbReference type="SMART" id="SM00181">
    <property type="entry name" value="EGF"/>
    <property type="match status" value="2"/>
</dbReference>
<feature type="domain" description="EGF-like" evidence="8">
    <location>
        <begin position="22"/>
        <end position="58"/>
    </location>
</feature>
<organism evidence="9 10">
    <name type="scientific">Rotaria magnacalcarata</name>
    <dbReference type="NCBI Taxonomy" id="392030"/>
    <lineage>
        <taxon>Eukaryota</taxon>
        <taxon>Metazoa</taxon>
        <taxon>Spiralia</taxon>
        <taxon>Gnathifera</taxon>
        <taxon>Rotifera</taxon>
        <taxon>Eurotatoria</taxon>
        <taxon>Bdelloidea</taxon>
        <taxon>Philodinida</taxon>
        <taxon>Philodinidae</taxon>
        <taxon>Rotaria</taxon>
    </lineage>
</organism>
<evidence type="ECO:0000256" key="6">
    <source>
        <dbReference type="PROSITE-ProRule" id="PRU00076"/>
    </source>
</evidence>
<comment type="caution">
    <text evidence="6">Lacks conserved residue(s) required for the propagation of feature annotation.</text>
</comment>
<feature type="disulfide bond" evidence="6">
    <location>
        <begin position="102"/>
        <end position="111"/>
    </location>
</feature>
<evidence type="ECO:0000256" key="1">
    <source>
        <dbReference type="ARBA" id="ARBA00022536"/>
    </source>
</evidence>
<dbReference type="CDD" id="cd00054">
    <property type="entry name" value="EGF_CA"/>
    <property type="match status" value="1"/>
</dbReference>
<evidence type="ECO:0000256" key="7">
    <source>
        <dbReference type="SAM" id="SignalP"/>
    </source>
</evidence>
<dbReference type="PROSITE" id="PS00022">
    <property type="entry name" value="EGF_1"/>
    <property type="match status" value="2"/>
</dbReference>
<dbReference type="GO" id="GO:0005509">
    <property type="term" value="F:calcium ion binding"/>
    <property type="evidence" value="ECO:0007669"/>
    <property type="project" value="InterPro"/>
</dbReference>
<dbReference type="Proteomes" id="UP000663834">
    <property type="component" value="Unassembled WGS sequence"/>
</dbReference>
<dbReference type="AlphaFoldDB" id="A0A816EZ39"/>
<evidence type="ECO:0000313" key="9">
    <source>
        <dbReference type="EMBL" id="CAF1656014.1"/>
    </source>
</evidence>
<feature type="disulfide bond" evidence="6">
    <location>
        <begin position="48"/>
        <end position="57"/>
    </location>
</feature>
<accession>A0A816EZ39</accession>
<name>A0A816EZ39_9BILA</name>
<evidence type="ECO:0000313" key="10">
    <source>
        <dbReference type="Proteomes" id="UP000663834"/>
    </source>
</evidence>
<reference evidence="9" key="1">
    <citation type="submission" date="2021-02" db="EMBL/GenBank/DDBJ databases">
        <authorList>
            <person name="Nowell W R."/>
        </authorList>
    </citation>
    <scope>NUCLEOTIDE SEQUENCE</scope>
</reference>
<keyword evidence="2 7" id="KW-0732">Signal</keyword>
<dbReference type="Gene3D" id="2.10.25.10">
    <property type="entry name" value="Laminin"/>
    <property type="match status" value="2"/>
</dbReference>
<dbReference type="EMBL" id="CAJNOW010017229">
    <property type="protein sequence ID" value="CAF1656014.1"/>
    <property type="molecule type" value="Genomic_DNA"/>
</dbReference>
<comment type="caution">
    <text evidence="9">The sequence shown here is derived from an EMBL/GenBank/DDBJ whole genome shotgun (WGS) entry which is preliminary data.</text>
</comment>
<feature type="chain" id="PRO_5032531234" description="EGF-like domain-containing protein" evidence="7">
    <location>
        <begin position="24"/>
        <end position="117"/>
    </location>
</feature>
<sequence>MFSKVICCFIFVLCSMSIVRIKAQPCGLPCVNGVCEIETDSLIQFCNCSAGFTGDLCDARDTTSAPTTTTTTIILGNPCLTNPCQNGGLCFNVPGGGFRCRCAPGHAGILCESYCTV</sequence>
<dbReference type="PROSITE" id="PS01186">
    <property type="entry name" value="EGF_2"/>
    <property type="match status" value="1"/>
</dbReference>
<gene>
    <name evidence="9" type="ORF">KQP761_LOCUS30999</name>
</gene>
<keyword evidence="3" id="KW-0677">Repeat</keyword>
<evidence type="ECO:0000259" key="8">
    <source>
        <dbReference type="PROSITE" id="PS50026"/>
    </source>
</evidence>
<protein>
    <recommendedName>
        <fullName evidence="8">EGF-like domain-containing protein</fullName>
    </recommendedName>
</protein>